<dbReference type="RefSeq" id="WP_156228612.1">
    <property type="nucleotide sequence ID" value="NZ_CP046453.1"/>
</dbReference>
<sequence length="75" mass="8099">MSKNNVIDISTAIPRDGEEPWVSVKTAAAHFELSTRTVERLIAAGKVPVLRLGRANRVRLSDVLSAGQFIPAVAM</sequence>
<protein>
    <recommendedName>
        <fullName evidence="1">Helix-turn-helix domain-containing protein</fullName>
    </recommendedName>
</protein>
<reference evidence="2 3" key="1">
    <citation type="journal article" date="2021" name="Int. J. Syst. Evol. Microbiol.">
        <title>Classification of three corynebacterial strains isolated from a small paddock in North Rhine-Westphalia: proposal of &lt;i&gt;Corynebacterium kalinowskii&lt;/i&gt; sp. nov., &lt;i&gt;Corynebacterium comes&lt;/i&gt; sp. nov. and &lt;i&gt;Corynebacterium occultum&lt;/i&gt; sp. nov.</title>
        <authorList>
            <person name="Schaffert L."/>
            <person name="Ruwe M."/>
            <person name="Milse J."/>
            <person name="Hanuschka K."/>
            <person name="Ortseifen V."/>
            <person name="Droste J."/>
            <person name="Brandt D."/>
            <person name="Schl L."/>
            <person name="Kutter Y."/>
            <person name="Vinke S."/>
            <person name="Vieh P."/>
            <person name="Jacob L."/>
            <person name="L N.C."/>
            <person name="Schulte-Berndt E."/>
            <person name="Hain C."/>
            <person name="Linder M."/>
            <person name="Schmidt P."/>
            <person name="Wollenschl L."/>
            <person name="Luttermann T."/>
            <person name="Thieme E."/>
            <person name="Hassa J."/>
            <person name="Haak M."/>
            <person name="Wittchen M."/>
            <person name="Mentz A."/>
            <person name="Persicke M."/>
            <person name="Busche T."/>
            <person name="R C."/>
        </authorList>
    </citation>
    <scope>NUCLEOTIDE SEQUENCE [LARGE SCALE GENOMIC DNA]</scope>
    <source>
        <strain evidence="2 3">2019</strain>
    </source>
</reference>
<keyword evidence="3" id="KW-1185">Reference proteome</keyword>
<dbReference type="InterPro" id="IPR010093">
    <property type="entry name" value="SinI_DNA-bd"/>
</dbReference>
<evidence type="ECO:0000313" key="2">
    <source>
        <dbReference type="EMBL" id="QGU05130.1"/>
    </source>
</evidence>
<dbReference type="NCBIfam" id="TIGR01764">
    <property type="entry name" value="excise"/>
    <property type="match status" value="1"/>
</dbReference>
<dbReference type="Proteomes" id="UP000425178">
    <property type="component" value="Chromosome"/>
</dbReference>
<feature type="domain" description="Helix-turn-helix" evidence="1">
    <location>
        <begin position="21"/>
        <end position="64"/>
    </location>
</feature>
<evidence type="ECO:0000259" key="1">
    <source>
        <dbReference type="Pfam" id="PF12728"/>
    </source>
</evidence>
<dbReference type="AlphaFoldDB" id="A0A6B8W5F1"/>
<name>A0A6B8W5F1_9CORY</name>
<gene>
    <name evidence="2" type="ORF">CETAM_09395</name>
</gene>
<evidence type="ECO:0000313" key="3">
    <source>
        <dbReference type="Proteomes" id="UP000425178"/>
    </source>
</evidence>
<organism evidence="2 3">
    <name type="scientific">Corynebacterium comes</name>
    <dbReference type="NCBI Taxonomy" id="2675218"/>
    <lineage>
        <taxon>Bacteria</taxon>
        <taxon>Bacillati</taxon>
        <taxon>Actinomycetota</taxon>
        <taxon>Actinomycetes</taxon>
        <taxon>Mycobacteriales</taxon>
        <taxon>Corynebacteriaceae</taxon>
        <taxon>Corynebacterium</taxon>
    </lineage>
</organism>
<dbReference type="InterPro" id="IPR041657">
    <property type="entry name" value="HTH_17"/>
</dbReference>
<dbReference type="KEGG" id="ccoe:CETAM_09395"/>
<proteinExistence type="predicted"/>
<dbReference type="EMBL" id="CP046453">
    <property type="protein sequence ID" value="QGU05130.1"/>
    <property type="molecule type" value="Genomic_DNA"/>
</dbReference>
<dbReference type="GO" id="GO:0003677">
    <property type="term" value="F:DNA binding"/>
    <property type="evidence" value="ECO:0007669"/>
    <property type="project" value="InterPro"/>
</dbReference>
<dbReference type="Pfam" id="PF12728">
    <property type="entry name" value="HTH_17"/>
    <property type="match status" value="1"/>
</dbReference>
<accession>A0A6B8W5F1</accession>